<feature type="transmembrane region" description="Helical" evidence="6">
    <location>
        <begin position="100"/>
        <end position="118"/>
    </location>
</feature>
<feature type="transmembrane region" description="Helical" evidence="6">
    <location>
        <begin position="33"/>
        <end position="58"/>
    </location>
</feature>
<feature type="transmembrane region" description="Helical" evidence="6">
    <location>
        <begin position="427"/>
        <end position="446"/>
    </location>
</feature>
<dbReference type="Gene3D" id="1.20.1250.20">
    <property type="entry name" value="MFS general substrate transporter like domains"/>
    <property type="match status" value="1"/>
</dbReference>
<feature type="transmembrane region" description="Helical" evidence="6">
    <location>
        <begin position="360"/>
        <end position="384"/>
    </location>
</feature>
<keyword evidence="9" id="KW-1185">Reference proteome</keyword>
<comment type="subcellular location">
    <subcellularLocation>
        <location evidence="1">Cell membrane</location>
        <topology evidence="1">Multi-pass membrane protein</topology>
    </subcellularLocation>
</comment>
<dbReference type="STRING" id="290340.AAur_3981"/>
<feature type="domain" description="Major facilitator superfamily (MFS) profile" evidence="7">
    <location>
        <begin position="32"/>
        <end position="451"/>
    </location>
</feature>
<dbReference type="Proteomes" id="UP000000637">
    <property type="component" value="Chromosome"/>
</dbReference>
<dbReference type="PROSITE" id="PS00216">
    <property type="entry name" value="SUGAR_TRANSPORT_1"/>
    <property type="match status" value="1"/>
</dbReference>
<dbReference type="InterPro" id="IPR020846">
    <property type="entry name" value="MFS_dom"/>
</dbReference>
<evidence type="ECO:0000256" key="6">
    <source>
        <dbReference type="SAM" id="Phobius"/>
    </source>
</evidence>
<feature type="transmembrane region" description="Helical" evidence="6">
    <location>
        <begin position="186"/>
        <end position="204"/>
    </location>
</feature>
<protein>
    <submittedName>
        <fullName evidence="8">Benzoate MFS transporter</fullName>
    </submittedName>
</protein>
<feature type="transmembrane region" description="Helical" evidence="6">
    <location>
        <begin position="162"/>
        <end position="180"/>
    </location>
</feature>
<evidence type="ECO:0000256" key="5">
    <source>
        <dbReference type="SAM" id="MobiDB-lite"/>
    </source>
</evidence>
<dbReference type="AlphaFoldDB" id="A1RBP1"/>
<dbReference type="CDD" id="cd17365">
    <property type="entry name" value="MFS_PcaK_like"/>
    <property type="match status" value="1"/>
</dbReference>
<evidence type="ECO:0000256" key="3">
    <source>
        <dbReference type="ARBA" id="ARBA00022989"/>
    </source>
</evidence>
<reference evidence="8 9" key="1">
    <citation type="journal article" date="2006" name="PLoS Genet.">
        <title>Secrets of soil survival revealed by the genome sequence of Arthrobacter aurescens TC1.</title>
        <authorList>
            <person name="Mongodin E.F."/>
            <person name="Shapir N."/>
            <person name="Daugherty S.C."/>
            <person name="DeBoy R.T."/>
            <person name="Emerson J.B."/>
            <person name="Shvartzbeyn A."/>
            <person name="Radune D."/>
            <person name="Vamathevan J."/>
            <person name="Riggs F."/>
            <person name="Grinberg V."/>
            <person name="Khouri H."/>
            <person name="Wackett L.P."/>
            <person name="Nelson K.E."/>
            <person name="Sadowsky M.J."/>
        </authorList>
    </citation>
    <scope>NUCLEOTIDE SEQUENCE [LARGE SCALE GENOMIC DNA]</scope>
    <source>
        <strain evidence="8 9">TC1</strain>
    </source>
</reference>
<dbReference type="EMBL" id="CP000474">
    <property type="protein sequence ID" value="ABM10229.1"/>
    <property type="molecule type" value="Genomic_DNA"/>
</dbReference>
<dbReference type="PROSITE" id="PS50850">
    <property type="entry name" value="MFS"/>
    <property type="match status" value="1"/>
</dbReference>
<dbReference type="PANTHER" id="PTHR23508:SF10">
    <property type="entry name" value="CARBOXYLIC ACID TRANSPORTER PROTEIN HOMOLOG"/>
    <property type="match status" value="1"/>
</dbReference>
<keyword evidence="2 6" id="KW-0812">Transmembrane</keyword>
<keyword evidence="3 6" id="KW-1133">Transmembrane helix</keyword>
<feature type="transmembrane region" description="Helical" evidence="6">
    <location>
        <begin position="70"/>
        <end position="88"/>
    </location>
</feature>
<dbReference type="InterPro" id="IPR011701">
    <property type="entry name" value="MFS"/>
</dbReference>
<dbReference type="InterPro" id="IPR036259">
    <property type="entry name" value="MFS_trans_sf"/>
</dbReference>
<name>A1RBP1_PAEAT</name>
<feature type="compositionally biased region" description="Low complexity" evidence="5">
    <location>
        <begin position="219"/>
        <end position="230"/>
    </location>
</feature>
<evidence type="ECO:0000313" key="9">
    <source>
        <dbReference type="Proteomes" id="UP000000637"/>
    </source>
</evidence>
<evidence type="ECO:0000256" key="1">
    <source>
        <dbReference type="ARBA" id="ARBA00004651"/>
    </source>
</evidence>
<proteinExistence type="predicted"/>
<dbReference type="SUPFAM" id="SSF103473">
    <property type="entry name" value="MFS general substrate transporter"/>
    <property type="match status" value="1"/>
</dbReference>
<gene>
    <name evidence="8" type="ordered locus">AAur_3981</name>
</gene>
<dbReference type="eggNOG" id="COG2814">
    <property type="taxonomic scope" value="Bacteria"/>
</dbReference>
<dbReference type="InterPro" id="IPR005829">
    <property type="entry name" value="Sugar_transporter_CS"/>
</dbReference>
<feature type="region of interest" description="Disordered" evidence="5">
    <location>
        <begin position="1"/>
        <end position="21"/>
    </location>
</feature>
<feature type="transmembrane region" description="Helical" evidence="6">
    <location>
        <begin position="337"/>
        <end position="354"/>
    </location>
</feature>
<evidence type="ECO:0000256" key="2">
    <source>
        <dbReference type="ARBA" id="ARBA00022692"/>
    </source>
</evidence>
<accession>A1RBP1</accession>
<feature type="transmembrane region" description="Helical" evidence="6">
    <location>
        <begin position="396"/>
        <end position="421"/>
    </location>
</feature>
<organism evidence="8 9">
    <name type="scientific">Paenarthrobacter aurescens (strain TC1)</name>
    <dbReference type="NCBI Taxonomy" id="290340"/>
    <lineage>
        <taxon>Bacteria</taxon>
        <taxon>Bacillati</taxon>
        <taxon>Actinomycetota</taxon>
        <taxon>Actinomycetes</taxon>
        <taxon>Micrococcales</taxon>
        <taxon>Micrococcaceae</taxon>
        <taxon>Paenarthrobacter</taxon>
    </lineage>
</organism>
<dbReference type="GO" id="GO:0005886">
    <property type="term" value="C:plasma membrane"/>
    <property type="evidence" value="ECO:0007669"/>
    <property type="project" value="UniProtKB-SubCell"/>
</dbReference>
<dbReference type="KEGG" id="aau:AAur_3981"/>
<feature type="transmembrane region" description="Helical" evidence="6">
    <location>
        <begin position="270"/>
        <end position="289"/>
    </location>
</feature>
<keyword evidence="4 6" id="KW-0472">Membrane</keyword>
<sequence>MNDRPTVQRSGPLRSTEDAMPTMSSARRSQWPVWLCWLAMVLDGFDLVVLGTVIPTLIKTGELGFDAVGATFAATISLVGVGLGALFIAPLSDKFGRRKLLIACVASFSLFTIGVAFAPNVAVFSLLRMLAGLGLGACLPAALAYINDYAPAGSAGKSTTRTMTGYHVGAVATALLAIFIVPNWRLMFIIGGVAGLVLLPFLWVKLPESLREVTPVKTGSAEAGSAQAGSPRAAERKPSESANATTGVEHSTVAKPKTGFRDLLQKPYPMVAVGIGIASFMGLLLVYGLNTWLPQLMAAAGYPVSTGLTLLLVLNLGAVAGLFLAGVLADKHGTKKIVLMWFGLSAVFLAILSVKIQNEFLLNAAVFVTGVFVFSSQVLVYAWVSQLFPPRLRGTALGFAAGVGRLGAIVGPAVTGTLVAANIAYPAGFYVFAAAGILAVAALFVVPHEVKTADISVPVDH</sequence>
<dbReference type="Pfam" id="PF07690">
    <property type="entry name" value="MFS_1"/>
    <property type="match status" value="1"/>
</dbReference>
<feature type="region of interest" description="Disordered" evidence="5">
    <location>
        <begin position="217"/>
        <end position="248"/>
    </location>
</feature>
<dbReference type="GO" id="GO:0046943">
    <property type="term" value="F:carboxylic acid transmembrane transporter activity"/>
    <property type="evidence" value="ECO:0007669"/>
    <property type="project" value="TreeGrafter"/>
</dbReference>
<dbReference type="HOGENOM" id="CLU_001265_46_4_11"/>
<evidence type="ECO:0000256" key="4">
    <source>
        <dbReference type="ARBA" id="ARBA00023136"/>
    </source>
</evidence>
<feature type="transmembrane region" description="Helical" evidence="6">
    <location>
        <begin position="301"/>
        <end position="325"/>
    </location>
</feature>
<evidence type="ECO:0000259" key="7">
    <source>
        <dbReference type="PROSITE" id="PS50850"/>
    </source>
</evidence>
<evidence type="ECO:0000313" key="8">
    <source>
        <dbReference type="EMBL" id="ABM10229.1"/>
    </source>
</evidence>
<dbReference type="PANTHER" id="PTHR23508">
    <property type="entry name" value="CARBOXYLIC ACID TRANSPORTER PROTEIN HOMOLOG"/>
    <property type="match status" value="1"/>
</dbReference>